<gene>
    <name evidence="2" type="ORF">E2N92_09725</name>
</gene>
<name>A0A8G1A284_9EURY</name>
<organism evidence="2 3">
    <name type="scientific">Methanofollis formosanus</name>
    <dbReference type="NCBI Taxonomy" id="299308"/>
    <lineage>
        <taxon>Archaea</taxon>
        <taxon>Methanobacteriati</taxon>
        <taxon>Methanobacteriota</taxon>
        <taxon>Stenosarchaea group</taxon>
        <taxon>Methanomicrobia</taxon>
        <taxon>Methanomicrobiales</taxon>
        <taxon>Methanomicrobiaceae</taxon>
        <taxon>Methanofollis</taxon>
    </lineage>
</organism>
<sequence>MSLETGTLSPLKRVDQPTSYLTIAKMYRVDDEYSEEDPSEAIFEGEYSTRAGPEGERTSIYAFTPEQLARADVEYSSDPQDEMDEACIPQDPSASGDRKQSDL</sequence>
<reference evidence="2" key="2">
    <citation type="submission" date="2019-03" db="EMBL/GenBank/DDBJ databases">
        <authorList>
            <person name="Chen S.-C."/>
            <person name="Wu S.-Y."/>
            <person name="Lai M.-C."/>
        </authorList>
    </citation>
    <scope>NUCLEOTIDE SEQUENCE</scope>
    <source>
        <strain evidence="2">ML15</strain>
    </source>
</reference>
<evidence type="ECO:0000313" key="3">
    <source>
        <dbReference type="Proteomes" id="UP000826709"/>
    </source>
</evidence>
<evidence type="ECO:0000313" key="2">
    <source>
        <dbReference type="EMBL" id="QYZ79686.1"/>
    </source>
</evidence>
<reference evidence="2" key="1">
    <citation type="journal article" date="2005" name="Int. J. Syst. Evol. Microbiol.">
        <title>Methanofollis formosanus sp. nov., isolated from a fish pond.</title>
        <authorList>
            <person name="Wu S.Y."/>
            <person name="Chen S.C."/>
            <person name="Lai M.C."/>
        </authorList>
    </citation>
    <scope>NUCLEOTIDE SEQUENCE</scope>
    <source>
        <strain evidence="2">ML15</strain>
    </source>
</reference>
<dbReference type="EMBL" id="CP037968">
    <property type="protein sequence ID" value="QYZ79686.1"/>
    <property type="molecule type" value="Genomic_DNA"/>
</dbReference>
<feature type="region of interest" description="Disordered" evidence="1">
    <location>
        <begin position="73"/>
        <end position="103"/>
    </location>
</feature>
<evidence type="ECO:0000256" key="1">
    <source>
        <dbReference type="SAM" id="MobiDB-lite"/>
    </source>
</evidence>
<dbReference type="Proteomes" id="UP000826709">
    <property type="component" value="Chromosome"/>
</dbReference>
<proteinExistence type="predicted"/>
<dbReference type="KEGG" id="mfk:E2N92_09725"/>
<protein>
    <submittedName>
        <fullName evidence="2">Uncharacterized protein</fullName>
    </submittedName>
</protein>
<dbReference type="AlphaFoldDB" id="A0A8G1A284"/>
<keyword evidence="3" id="KW-1185">Reference proteome</keyword>
<feature type="region of interest" description="Disordered" evidence="1">
    <location>
        <begin position="32"/>
        <end position="56"/>
    </location>
</feature>
<accession>A0A8G1A284</accession>